<gene>
    <name evidence="2" type="ORF">AYI68_g6946</name>
</gene>
<dbReference type="GO" id="GO:0015074">
    <property type="term" value="P:DNA integration"/>
    <property type="evidence" value="ECO:0007669"/>
    <property type="project" value="InterPro"/>
</dbReference>
<dbReference type="PANTHER" id="PTHR37984:SF5">
    <property type="entry name" value="PROTEIN NYNRIN-LIKE"/>
    <property type="match status" value="1"/>
</dbReference>
<dbReference type="EMBL" id="LSSL01005161">
    <property type="protein sequence ID" value="OLY78994.1"/>
    <property type="molecule type" value="Genomic_DNA"/>
</dbReference>
<keyword evidence="3" id="KW-1185">Reference proteome</keyword>
<dbReference type="FunFam" id="1.10.340.70:FF:000001">
    <property type="entry name" value="Retrovirus-related Pol polyprotein from transposon gypsy-like Protein"/>
    <property type="match status" value="1"/>
</dbReference>
<dbReference type="AlphaFoldDB" id="A0A1R0GQ40"/>
<comment type="caution">
    <text evidence="2">The sequence shown here is derived from an EMBL/GenBank/DDBJ whole genome shotgun (WGS) entry which is preliminary data.</text>
</comment>
<proteinExistence type="predicted"/>
<evidence type="ECO:0000259" key="1">
    <source>
        <dbReference type="PROSITE" id="PS50994"/>
    </source>
</evidence>
<dbReference type="Proteomes" id="UP000187455">
    <property type="component" value="Unassembled WGS sequence"/>
</dbReference>
<dbReference type="PROSITE" id="PS50994">
    <property type="entry name" value="INTEGRASE"/>
    <property type="match status" value="1"/>
</dbReference>
<dbReference type="STRING" id="133383.A0A1R0GQ40"/>
<sequence>MGKRARECIFYLEKRLNQAPIDGSPIGAGAVLQQEDKTGARYVCRYESKAFSERERRDPSFEINTRVQSVKAQDNFIDPENDVKLKKVYDLLSNNIEINNSRLHRNEIKELKNYFLKDEILFRRPLDGRIPRRVIINKGEQNQIIQEIHSGIGGGHRGRDGTMRKIKDRYFWYSMYKDVETFIKKCDSCQRRSPIRFHEPLTPTWEPKLFGKVGVDLVLMPTGINNNKYLIIARDDLSGWVEAKALQKNSSDLVWRFLFEDIICRFGTVGKFVADRGELKSNEIIQSAKRYGVNISFTTSYHPQSNGMVERGHAPLVNALSKYCANKPGNWPKKLSLALWADRVTVKRTTGMPPYKLVYGQDAILPIENKYPSWNYILQNSNISTEELLEFRMKQLDMKNDLLSNSFNMLKHSREENKKYFDATKRIRKEPLRKGEFVLVFDNTIGKKRQYKLSDRWIGPYIVYENKGNGSYILSELDGSKIKGTFS</sequence>
<evidence type="ECO:0000313" key="2">
    <source>
        <dbReference type="EMBL" id="OLY78994.1"/>
    </source>
</evidence>
<dbReference type="SUPFAM" id="SSF53098">
    <property type="entry name" value="Ribonuclease H-like"/>
    <property type="match status" value="1"/>
</dbReference>
<reference evidence="2 3" key="1">
    <citation type="journal article" date="2016" name="Mol. Biol. Evol.">
        <title>Genome-Wide Survey of Gut Fungi (Harpellales) Reveals the First Horizontally Transferred Ubiquitin Gene from a Mosquito Host.</title>
        <authorList>
            <person name="Wang Y."/>
            <person name="White M.M."/>
            <person name="Kvist S."/>
            <person name="Moncalvo J.M."/>
        </authorList>
    </citation>
    <scope>NUCLEOTIDE SEQUENCE [LARGE SCALE GENOMIC DNA]</scope>
    <source>
        <strain evidence="2 3">ALG-7-W6</strain>
    </source>
</reference>
<dbReference type="OrthoDB" id="5597284at2759"/>
<dbReference type="Pfam" id="PF17921">
    <property type="entry name" value="Integrase_H2C2"/>
    <property type="match status" value="1"/>
</dbReference>
<dbReference type="PANTHER" id="PTHR37984">
    <property type="entry name" value="PROTEIN CBG26694"/>
    <property type="match status" value="1"/>
</dbReference>
<feature type="domain" description="Integrase catalytic" evidence="1">
    <location>
        <begin position="199"/>
        <end position="362"/>
    </location>
</feature>
<accession>A0A1R0GQ40</accession>
<protein>
    <submittedName>
        <fullName evidence="2">Retrovirus-related Pol polyprotein from transposon 412</fullName>
    </submittedName>
</protein>
<dbReference type="GO" id="GO:0005634">
    <property type="term" value="C:nucleus"/>
    <property type="evidence" value="ECO:0007669"/>
    <property type="project" value="UniProtKB-ARBA"/>
</dbReference>
<dbReference type="InterPro" id="IPR041588">
    <property type="entry name" value="Integrase_H2C2"/>
</dbReference>
<dbReference type="Gene3D" id="3.30.420.10">
    <property type="entry name" value="Ribonuclease H-like superfamily/Ribonuclease H"/>
    <property type="match status" value="1"/>
</dbReference>
<organism evidence="2 3">
    <name type="scientific">Smittium mucronatum</name>
    <dbReference type="NCBI Taxonomy" id="133383"/>
    <lineage>
        <taxon>Eukaryota</taxon>
        <taxon>Fungi</taxon>
        <taxon>Fungi incertae sedis</taxon>
        <taxon>Zoopagomycota</taxon>
        <taxon>Kickxellomycotina</taxon>
        <taxon>Harpellomycetes</taxon>
        <taxon>Harpellales</taxon>
        <taxon>Legeriomycetaceae</taxon>
        <taxon>Smittium</taxon>
    </lineage>
</organism>
<dbReference type="InterPro" id="IPR012337">
    <property type="entry name" value="RNaseH-like_sf"/>
</dbReference>
<name>A0A1R0GQ40_9FUNG</name>
<dbReference type="InterPro" id="IPR001584">
    <property type="entry name" value="Integrase_cat-core"/>
</dbReference>
<dbReference type="Gene3D" id="1.10.340.70">
    <property type="match status" value="1"/>
</dbReference>
<dbReference type="InterPro" id="IPR036397">
    <property type="entry name" value="RNaseH_sf"/>
</dbReference>
<evidence type="ECO:0000313" key="3">
    <source>
        <dbReference type="Proteomes" id="UP000187455"/>
    </source>
</evidence>
<dbReference type="GO" id="GO:0003676">
    <property type="term" value="F:nucleic acid binding"/>
    <property type="evidence" value="ECO:0007669"/>
    <property type="project" value="InterPro"/>
</dbReference>
<feature type="non-terminal residue" evidence="2">
    <location>
        <position position="487"/>
    </location>
</feature>
<dbReference type="InterPro" id="IPR050951">
    <property type="entry name" value="Retrovirus_Pol_polyprotein"/>
</dbReference>